<keyword evidence="2" id="KW-0472">Membrane</keyword>
<keyword evidence="2" id="KW-1133">Transmembrane helix</keyword>
<feature type="transmembrane region" description="Helical" evidence="2">
    <location>
        <begin position="39"/>
        <end position="61"/>
    </location>
</feature>
<organism evidence="4 5">
    <name type="scientific">Rhodanobacter denitrificans</name>
    <dbReference type="NCBI Taxonomy" id="666685"/>
    <lineage>
        <taxon>Bacteria</taxon>
        <taxon>Pseudomonadati</taxon>
        <taxon>Pseudomonadota</taxon>
        <taxon>Gammaproteobacteria</taxon>
        <taxon>Lysobacterales</taxon>
        <taxon>Rhodanobacteraceae</taxon>
        <taxon>Rhodanobacter</taxon>
    </lineage>
</organism>
<evidence type="ECO:0000256" key="2">
    <source>
        <dbReference type="SAM" id="Phobius"/>
    </source>
</evidence>
<evidence type="ECO:0000313" key="5">
    <source>
        <dbReference type="Proteomes" id="UP000252387"/>
    </source>
</evidence>
<feature type="transmembrane region" description="Helical" evidence="2">
    <location>
        <begin position="73"/>
        <end position="94"/>
    </location>
</feature>
<reference evidence="4 5" key="1">
    <citation type="submission" date="2018-05" db="EMBL/GenBank/DDBJ databases">
        <title>Draft genome sequence of Rhodanobacter denitrificans Yn1 isolated from gold copper mine.</title>
        <authorList>
            <person name="Yang N."/>
            <person name="Mazhar H.S."/>
            <person name="Rensing C."/>
        </authorList>
    </citation>
    <scope>NUCLEOTIDE SEQUENCE [LARGE SCALE GENOMIC DNA]</scope>
    <source>
        <strain evidence="4 5">Yn1</strain>
    </source>
</reference>
<proteinExistence type="predicted"/>
<evidence type="ECO:0000313" key="4">
    <source>
        <dbReference type="EMBL" id="RCS30241.1"/>
    </source>
</evidence>
<dbReference type="RefSeq" id="WP_114342850.1">
    <property type="nucleotide sequence ID" value="NZ_QFWQ01000005.1"/>
</dbReference>
<feature type="transmembrane region" description="Helical" evidence="2">
    <location>
        <begin position="101"/>
        <end position="123"/>
    </location>
</feature>
<keyword evidence="5" id="KW-1185">Reference proteome</keyword>
<accession>A0A368KEA4</accession>
<feature type="compositionally biased region" description="Polar residues" evidence="1">
    <location>
        <begin position="232"/>
        <end position="242"/>
    </location>
</feature>
<comment type="caution">
    <text evidence="4">The sequence shown here is derived from an EMBL/GenBank/DDBJ whole genome shotgun (WGS) entry which is preliminary data.</text>
</comment>
<dbReference type="Pfam" id="PF01569">
    <property type="entry name" value="PAP2"/>
    <property type="match status" value="1"/>
</dbReference>
<dbReference type="OrthoDB" id="8590768at2"/>
<dbReference type="EMBL" id="QFWQ01000005">
    <property type="protein sequence ID" value="RCS30241.1"/>
    <property type="molecule type" value="Genomic_DNA"/>
</dbReference>
<evidence type="ECO:0000259" key="3">
    <source>
        <dbReference type="Pfam" id="PF01569"/>
    </source>
</evidence>
<sequence>MTMLSVWHALIYIGDGAVLLPGALLLLAWLLASPATRRVGWWWLAAVLLVSGDVALSKVWYMVSGWHPAGWNFIGLSGHAALSFLFWPSVAALVTGRHQTGLRVVAVGLGAALALAISISSWVLRDHSLSEVVLGALWGTVVATVFLALTWRRLVQAPLASSWMIASMLLLMFLAVGHEFPSERVLGWIALRVSGHAAIDRRPNPGPQAQLPKMEADGRQTGLPIAHAHPASNDSVNGAHQE</sequence>
<feature type="transmembrane region" description="Helical" evidence="2">
    <location>
        <begin position="6"/>
        <end position="32"/>
    </location>
</feature>
<protein>
    <recommendedName>
        <fullName evidence="3">Phosphatidic acid phosphatase type 2/haloperoxidase domain-containing protein</fullName>
    </recommendedName>
</protein>
<keyword evidence="2" id="KW-0812">Transmembrane</keyword>
<feature type="region of interest" description="Disordered" evidence="1">
    <location>
        <begin position="200"/>
        <end position="242"/>
    </location>
</feature>
<dbReference type="InterPro" id="IPR000326">
    <property type="entry name" value="PAP2/HPO"/>
</dbReference>
<feature type="domain" description="Phosphatidic acid phosphatase type 2/haloperoxidase" evidence="3">
    <location>
        <begin position="70"/>
        <end position="153"/>
    </location>
</feature>
<gene>
    <name evidence="4" type="ORF">DEO45_09330</name>
</gene>
<dbReference type="InterPro" id="IPR036938">
    <property type="entry name" value="PAP2/HPO_sf"/>
</dbReference>
<dbReference type="SUPFAM" id="SSF48317">
    <property type="entry name" value="Acid phosphatase/Vanadium-dependent haloperoxidase"/>
    <property type="match status" value="1"/>
</dbReference>
<feature type="transmembrane region" description="Helical" evidence="2">
    <location>
        <begin position="157"/>
        <end position="176"/>
    </location>
</feature>
<dbReference type="Proteomes" id="UP000252387">
    <property type="component" value="Unassembled WGS sequence"/>
</dbReference>
<evidence type="ECO:0000256" key="1">
    <source>
        <dbReference type="SAM" id="MobiDB-lite"/>
    </source>
</evidence>
<name>A0A368KEA4_9GAMM</name>
<dbReference type="AlphaFoldDB" id="A0A368KEA4"/>
<feature type="transmembrane region" description="Helical" evidence="2">
    <location>
        <begin position="129"/>
        <end position="150"/>
    </location>
</feature>
<dbReference type="Gene3D" id="1.20.144.10">
    <property type="entry name" value="Phosphatidic acid phosphatase type 2/haloperoxidase"/>
    <property type="match status" value="1"/>
</dbReference>